<feature type="domain" description="Reverse transcriptase zinc-binding" evidence="1">
    <location>
        <begin position="232"/>
        <end position="300"/>
    </location>
</feature>
<keyword evidence="3" id="KW-1185">Reference proteome</keyword>
<dbReference type="Proteomes" id="UP000054107">
    <property type="component" value="Unassembled WGS sequence"/>
</dbReference>
<protein>
    <recommendedName>
        <fullName evidence="1">Reverse transcriptase zinc-binding domain-containing protein</fullName>
    </recommendedName>
</protein>
<proteinExistence type="predicted"/>
<dbReference type="EMBL" id="LN733737">
    <property type="protein sequence ID" value="CEP18084.1"/>
    <property type="molecule type" value="Genomic_DNA"/>
</dbReference>
<evidence type="ECO:0000259" key="1">
    <source>
        <dbReference type="Pfam" id="PF13966"/>
    </source>
</evidence>
<sequence>MDILQFYCEQNKKFNFSTFASNFERDLVAHSVELDIDDEDWKALRQAWIAILDKFTAQNDQTCHCLSPRWYLDFPLCCILSPVSPISDSVNSASLDPKYLLSNLFTWQPDLGILDGVTRRENLSRALRRVDYAIRPGFNSSPPLLVFSEPIASNLVLSYSQYHSMPHSAVAASWQPDCSHWTISNSSRSSVSISRVTLGALRGYWHPARDTITSRMGPPLSLPVHLRLRPASWRLFWSLELPAKAFTPWWRLLHDRISHRSWLNRIVPDKVPSPLCALCGVDTEDLYHFVVGCPLKADYWRDVVSLLSLQDLLPSSLAVWTALTSFCSLDMVELDDDVLVALGAGFATLWKYHWRSVINTEPWIPSAVLNMVQHDHNLLFSSVSFTAGAQAHKLALSNNHIA</sequence>
<name>A0A0B7NSY3_9FUNG</name>
<evidence type="ECO:0000313" key="3">
    <source>
        <dbReference type="Proteomes" id="UP000054107"/>
    </source>
</evidence>
<dbReference type="AlphaFoldDB" id="A0A0B7NSY3"/>
<reference evidence="2 3" key="1">
    <citation type="submission" date="2014-09" db="EMBL/GenBank/DDBJ databases">
        <authorList>
            <person name="Ellenberger Sabrina"/>
        </authorList>
    </citation>
    <scope>NUCLEOTIDE SEQUENCE [LARGE SCALE GENOMIC DNA]</scope>
    <source>
        <strain evidence="2 3">CBS 412.66</strain>
    </source>
</reference>
<accession>A0A0B7NSY3</accession>
<dbReference type="Pfam" id="PF13966">
    <property type="entry name" value="zf-RVT"/>
    <property type="match status" value="1"/>
</dbReference>
<dbReference type="InterPro" id="IPR026960">
    <property type="entry name" value="RVT-Znf"/>
</dbReference>
<dbReference type="OrthoDB" id="2282817at2759"/>
<evidence type="ECO:0000313" key="2">
    <source>
        <dbReference type="EMBL" id="CEP18084.1"/>
    </source>
</evidence>
<gene>
    <name evidence="2" type="primary">PARPA_12384.1 scaffold 44939</name>
</gene>
<organism evidence="2 3">
    <name type="scientific">Parasitella parasitica</name>
    <dbReference type="NCBI Taxonomy" id="35722"/>
    <lineage>
        <taxon>Eukaryota</taxon>
        <taxon>Fungi</taxon>
        <taxon>Fungi incertae sedis</taxon>
        <taxon>Mucoromycota</taxon>
        <taxon>Mucoromycotina</taxon>
        <taxon>Mucoromycetes</taxon>
        <taxon>Mucorales</taxon>
        <taxon>Mucorineae</taxon>
        <taxon>Mucoraceae</taxon>
        <taxon>Parasitella</taxon>
    </lineage>
</organism>